<dbReference type="GO" id="GO:0045505">
    <property type="term" value="F:dynein intermediate chain binding"/>
    <property type="evidence" value="ECO:0007669"/>
    <property type="project" value="InterPro"/>
</dbReference>
<dbReference type="Proteomes" id="UP000649617">
    <property type="component" value="Unassembled WGS sequence"/>
</dbReference>
<dbReference type="InterPro" id="IPR027417">
    <property type="entry name" value="P-loop_NTPase"/>
</dbReference>
<dbReference type="PANTHER" id="PTHR45703">
    <property type="entry name" value="DYNEIN HEAVY CHAIN"/>
    <property type="match status" value="1"/>
</dbReference>
<evidence type="ECO:0000313" key="3">
    <source>
        <dbReference type="Proteomes" id="UP000649617"/>
    </source>
</evidence>
<evidence type="ECO:0000259" key="1">
    <source>
        <dbReference type="Pfam" id="PF22597"/>
    </source>
</evidence>
<keyword evidence="3" id="KW-1185">Reference proteome</keyword>
<accession>A0A812WTE1</accession>
<dbReference type="Gene3D" id="3.40.50.300">
    <property type="entry name" value="P-loop containing nucleotide triphosphate hydrolases"/>
    <property type="match status" value="1"/>
</dbReference>
<dbReference type="GO" id="GO:0030286">
    <property type="term" value="C:dynein complex"/>
    <property type="evidence" value="ECO:0007669"/>
    <property type="project" value="InterPro"/>
</dbReference>
<protein>
    <submittedName>
        <fullName evidence="2">DNAH2 protein</fullName>
    </submittedName>
</protein>
<sequence>MLSHKVWLRLSPGSPVKRLRAGYAAGAALESQPRSPLLVADDVALGSLGAMELLRRIRDGGAEHSQTLKNFESHRHAAQISGEVQLRSATLLAVASSGTPSSETSLGTFATATEKRFLRHFLMLGWTWAVENVVEVYSTILSARLSSKLSTLGKVHGKALLEVYEFARTAFKRSPKAPYLTWTLRDVARALAGILAAAADDTSPDTLRAAFHHEVDRVFKDKLKTSIHKELLQQHLQTKPLASLEASATGEGTPMRAPVRAFSCKKTESLL</sequence>
<dbReference type="GO" id="GO:0007018">
    <property type="term" value="P:microtubule-based movement"/>
    <property type="evidence" value="ECO:0007669"/>
    <property type="project" value="InterPro"/>
</dbReference>
<organism evidence="2 3">
    <name type="scientific">Symbiodinium pilosum</name>
    <name type="common">Dinoflagellate</name>
    <dbReference type="NCBI Taxonomy" id="2952"/>
    <lineage>
        <taxon>Eukaryota</taxon>
        <taxon>Sar</taxon>
        <taxon>Alveolata</taxon>
        <taxon>Dinophyceae</taxon>
        <taxon>Suessiales</taxon>
        <taxon>Symbiodiniaceae</taxon>
        <taxon>Symbiodinium</taxon>
    </lineage>
</organism>
<gene>
    <name evidence="2" type="primary">DNAH2</name>
    <name evidence="2" type="ORF">SPIL2461_LOCUS19080</name>
</gene>
<dbReference type="InterPro" id="IPR054354">
    <property type="entry name" value="DYNC2H1-like_lid"/>
</dbReference>
<name>A0A812WTE1_SYMPI</name>
<feature type="domain" description="Dynein 2 heavy chain 1 cytoplasmic ATPase lid" evidence="1">
    <location>
        <begin position="148"/>
        <end position="226"/>
    </location>
</feature>
<dbReference type="Pfam" id="PF22597">
    <property type="entry name" value="DYN_lid"/>
    <property type="match status" value="1"/>
</dbReference>
<dbReference type="EMBL" id="CAJNIZ010044271">
    <property type="protein sequence ID" value="CAE7683652.1"/>
    <property type="molecule type" value="Genomic_DNA"/>
</dbReference>
<reference evidence="2" key="1">
    <citation type="submission" date="2021-02" db="EMBL/GenBank/DDBJ databases">
        <authorList>
            <person name="Dougan E. K."/>
            <person name="Rhodes N."/>
            <person name="Thang M."/>
            <person name="Chan C."/>
        </authorList>
    </citation>
    <scope>NUCLEOTIDE SEQUENCE</scope>
</reference>
<dbReference type="AlphaFoldDB" id="A0A812WTE1"/>
<dbReference type="Gene3D" id="1.20.920.30">
    <property type="match status" value="1"/>
</dbReference>
<dbReference type="InterPro" id="IPR026983">
    <property type="entry name" value="DHC"/>
</dbReference>
<comment type="caution">
    <text evidence="2">The sequence shown here is derived from an EMBL/GenBank/DDBJ whole genome shotgun (WGS) entry which is preliminary data.</text>
</comment>
<evidence type="ECO:0000313" key="2">
    <source>
        <dbReference type="EMBL" id="CAE7683652.1"/>
    </source>
</evidence>
<dbReference type="GO" id="GO:0051959">
    <property type="term" value="F:dynein light intermediate chain binding"/>
    <property type="evidence" value="ECO:0007669"/>
    <property type="project" value="InterPro"/>
</dbReference>
<proteinExistence type="predicted"/>